<organism evidence="2 3">
    <name type="scientific">Electrophorus voltai</name>
    <dbReference type="NCBI Taxonomy" id="2609070"/>
    <lineage>
        <taxon>Eukaryota</taxon>
        <taxon>Metazoa</taxon>
        <taxon>Chordata</taxon>
        <taxon>Craniata</taxon>
        <taxon>Vertebrata</taxon>
        <taxon>Euteleostomi</taxon>
        <taxon>Actinopterygii</taxon>
        <taxon>Neopterygii</taxon>
        <taxon>Teleostei</taxon>
        <taxon>Ostariophysi</taxon>
        <taxon>Gymnotiformes</taxon>
        <taxon>Gymnotoidei</taxon>
        <taxon>Gymnotidae</taxon>
        <taxon>Electrophorus</taxon>
    </lineage>
</organism>
<feature type="compositionally biased region" description="Low complexity" evidence="1">
    <location>
        <begin position="1"/>
        <end position="29"/>
    </location>
</feature>
<accession>A0AAD8ZLN0</accession>
<dbReference type="EMBL" id="JAROKS010000010">
    <property type="protein sequence ID" value="KAK1800348.1"/>
    <property type="molecule type" value="Genomic_DNA"/>
</dbReference>
<evidence type="ECO:0000313" key="3">
    <source>
        <dbReference type="Proteomes" id="UP001239994"/>
    </source>
</evidence>
<evidence type="ECO:0000313" key="2">
    <source>
        <dbReference type="EMBL" id="KAK1800348.1"/>
    </source>
</evidence>
<dbReference type="AlphaFoldDB" id="A0AAD8ZLN0"/>
<sequence>MGTGRSRPSRSGSESRAMASPPPRAALAAVKSVVSRPKSRGEAVSGCGYPATAGPLLPLASLLYLLSDSASDVFVKHSPPLLQACPSEAEQDTATPRARAWRRGVQQGGERIGTKSQHSSAAVLPTKKDRQTARKREETDNRESERESNSECMLPQSGWSVSENRAYVAGHELLSMCCRDTRAPESFRLQLLQRPLGPPRETLDLEHNSFQQTLILQHGLFCAKKEPGDGIHSGIACIIDRNNAPSAARTATLREENRNSLGPGVLVQPPGPLPIGREEIDVPLGDKGPAPLQVGGDSVQKGRVFRVLLLGSESMFWAECRRSRSGAFSARASVGRVELVKARMGERCVEGRVGPCEEDREMWMPLP</sequence>
<comment type="caution">
    <text evidence="2">The sequence shown here is derived from an EMBL/GenBank/DDBJ whole genome shotgun (WGS) entry which is preliminary data.</text>
</comment>
<proteinExistence type="predicted"/>
<feature type="region of interest" description="Disordered" evidence="1">
    <location>
        <begin position="1"/>
        <end position="48"/>
    </location>
</feature>
<keyword evidence="3" id="KW-1185">Reference proteome</keyword>
<evidence type="ECO:0000256" key="1">
    <source>
        <dbReference type="SAM" id="MobiDB-lite"/>
    </source>
</evidence>
<feature type="compositionally biased region" description="Basic and acidic residues" evidence="1">
    <location>
        <begin position="126"/>
        <end position="149"/>
    </location>
</feature>
<reference evidence="2" key="1">
    <citation type="submission" date="2023-03" db="EMBL/GenBank/DDBJ databases">
        <title>Electrophorus voltai genome.</title>
        <authorList>
            <person name="Bian C."/>
        </authorList>
    </citation>
    <scope>NUCLEOTIDE SEQUENCE</scope>
    <source>
        <strain evidence="2">CB-2022</strain>
        <tissue evidence="2">Muscle</tissue>
    </source>
</reference>
<gene>
    <name evidence="2" type="ORF">P4O66_005582</name>
</gene>
<protein>
    <submittedName>
        <fullName evidence="2">Uncharacterized protein</fullName>
    </submittedName>
</protein>
<name>A0AAD8ZLN0_9TELE</name>
<feature type="region of interest" description="Disordered" evidence="1">
    <location>
        <begin position="86"/>
        <end position="155"/>
    </location>
</feature>
<dbReference type="Proteomes" id="UP001239994">
    <property type="component" value="Unassembled WGS sequence"/>
</dbReference>